<organism evidence="1 2">
    <name type="scientific">Pichia inconspicua</name>
    <dbReference type="NCBI Taxonomy" id="52247"/>
    <lineage>
        <taxon>Eukaryota</taxon>
        <taxon>Fungi</taxon>
        <taxon>Dikarya</taxon>
        <taxon>Ascomycota</taxon>
        <taxon>Saccharomycotina</taxon>
        <taxon>Pichiomycetes</taxon>
        <taxon>Pichiales</taxon>
        <taxon>Pichiaceae</taxon>
        <taxon>Pichia</taxon>
    </lineage>
</organism>
<sequence length="238" mass="27617">MSATLRSLQVRSFSSSKVSNSVLDYFKFFKKKATKEQGPTVKETKEVIEEVKEKQDEIASKTNIEILGVKNPRYTDPKIIEKNLKGFKIHRWIPKSNELSMSLTQENYKSEINKALSNIFSEGPDFNNLYTRFKIFKQVQQTFIISIPDSQFALLKDQQSYERYLLEHLNPALKLSNKTVFTPDAVDFAPGQFEGTNVFTTKHVFNTEKEKKFKKLLQKASKLQKQSLQEYIEKRPTA</sequence>
<dbReference type="InterPro" id="IPR036736">
    <property type="entry name" value="ACP-like_sf"/>
</dbReference>
<reference evidence="1 2" key="1">
    <citation type="journal article" date="2019" name="Front. Genet.">
        <title>Whole-Genome Sequencing of the Opportunistic Yeast Pathogen Candida inconspicua Uncovers Its Hybrid Origin.</title>
        <authorList>
            <person name="Mixao V."/>
            <person name="Hansen A.P."/>
            <person name="Saus E."/>
            <person name="Boekhout T."/>
            <person name="Lass-Florl C."/>
            <person name="Gabaldon T."/>
        </authorList>
    </citation>
    <scope>NUCLEOTIDE SEQUENCE [LARGE SCALE GENOMIC DNA]</scope>
    <source>
        <strain evidence="1 2">CBS 180</strain>
    </source>
</reference>
<dbReference type="EMBL" id="SELW01000505">
    <property type="protein sequence ID" value="TID24620.1"/>
    <property type="molecule type" value="Genomic_DNA"/>
</dbReference>
<gene>
    <name evidence="1" type="ORF">CANINC_003019</name>
</gene>
<dbReference type="AlphaFoldDB" id="A0A4T0WZN3"/>
<keyword evidence="2" id="KW-1185">Reference proteome</keyword>
<name>A0A4T0WZN3_9ASCO</name>
<evidence type="ECO:0000313" key="2">
    <source>
        <dbReference type="Proteomes" id="UP000307173"/>
    </source>
</evidence>
<proteinExistence type="predicted"/>
<dbReference type="Proteomes" id="UP000307173">
    <property type="component" value="Unassembled WGS sequence"/>
</dbReference>
<evidence type="ECO:0000313" key="1">
    <source>
        <dbReference type="EMBL" id="TID24620.1"/>
    </source>
</evidence>
<dbReference type="OrthoDB" id="3980895at2759"/>
<accession>A0A4T0WZN3</accession>
<comment type="caution">
    <text evidence="1">The sequence shown here is derived from an EMBL/GenBank/DDBJ whole genome shotgun (WGS) entry which is preliminary data.</text>
</comment>
<protein>
    <submittedName>
        <fullName evidence="1">Uncharacterized protein</fullName>
    </submittedName>
</protein>
<dbReference type="Gene3D" id="1.10.1200.10">
    <property type="entry name" value="ACP-like"/>
    <property type="match status" value="1"/>
</dbReference>